<accession>A0A9J6ZGE9</accession>
<dbReference type="CDD" id="cd17536">
    <property type="entry name" value="REC_YesN-like"/>
    <property type="match status" value="1"/>
</dbReference>
<sequence>MYKLLIVDDEEVVREGLKDIVVYLNLEQISEIETANDGLDAIAKLESYVPHIILTDLNMPHLGGISFIEKLMSLELGCKLVVISGYDEFHLVKESFKLGVTDYLLKPVHTDELREALCKMIVNLESEREQQNQGSTEKNLSWIDKISREINGVIGNVEASATTYEEVFVRLQIPLPHSQTCVAIITSTEGQSTISSWTSMLAQYYLAHYGENEKINIYPFYNWQNDLALWINADQSFTSSKIDKLLEEALTIFADIPMIISRGELISSTSLLKNAYSSAYECWKYKLTVRPHTMIDERVLQGKKEAIIEADDVKKLIEMIDMSNKNNVISFIQRYFGDEQLKQYSMDSLKKIYDSILRIISWHPNETRDFYLFSQGEKLRIYLKTCMFQTIDAREHLFKSYNVIEIAKRYVQEHLLDEINMAIVANYCNVSYHYFSKMFKDNTGTTFQDYVTKKRMEYAKNALSGVNVKINEVAEALGYSNPKNFTRVFKNYYGIGPKSYQTTISKSNKKMNKE</sequence>
<evidence type="ECO:0000256" key="5">
    <source>
        <dbReference type="ARBA" id="ARBA00023015"/>
    </source>
</evidence>
<keyword evidence="3 8" id="KW-0597">Phosphoprotein</keyword>
<dbReference type="PROSITE" id="PS50110">
    <property type="entry name" value="RESPONSE_REGULATORY"/>
    <property type="match status" value="1"/>
</dbReference>
<dbReference type="GO" id="GO:0005737">
    <property type="term" value="C:cytoplasm"/>
    <property type="evidence" value="ECO:0007669"/>
    <property type="project" value="UniProtKB-SubCell"/>
</dbReference>
<dbReference type="GO" id="GO:0000160">
    <property type="term" value="P:phosphorelay signal transduction system"/>
    <property type="evidence" value="ECO:0007669"/>
    <property type="project" value="UniProtKB-KW"/>
</dbReference>
<evidence type="ECO:0000256" key="1">
    <source>
        <dbReference type="ARBA" id="ARBA00004496"/>
    </source>
</evidence>
<proteinExistence type="predicted"/>
<dbReference type="InterPro" id="IPR020449">
    <property type="entry name" value="Tscrpt_reg_AraC-type_HTH"/>
</dbReference>
<dbReference type="KEGG" id="plig:NAG76_03115"/>
<dbReference type="Pfam" id="PF00072">
    <property type="entry name" value="Response_reg"/>
    <property type="match status" value="1"/>
</dbReference>
<keyword evidence="7" id="KW-0804">Transcription</keyword>
<dbReference type="EMBL" id="CP097899">
    <property type="protein sequence ID" value="URN95266.1"/>
    <property type="molecule type" value="Genomic_DNA"/>
</dbReference>
<dbReference type="Proteomes" id="UP001056756">
    <property type="component" value="Chromosome"/>
</dbReference>
<reference evidence="11" key="1">
    <citation type="submission" date="2022-05" db="EMBL/GenBank/DDBJ databases">
        <title>Novel bacterial taxa in a minimal lignocellulolytic consortium and its capacity to transform plastics disclosed by genome-resolved metagenomics.</title>
        <authorList>
            <person name="Rodriguez C.A.D."/>
            <person name="Diaz-Garcia L."/>
            <person name="Herrera K."/>
            <person name="Tarazona N.A."/>
            <person name="Sproer C."/>
            <person name="Overmann J."/>
            <person name="Jimenez D.J."/>
        </authorList>
    </citation>
    <scope>NUCLEOTIDE SEQUENCE</scope>
    <source>
        <strain evidence="11">MAG5</strain>
    </source>
</reference>
<dbReference type="AlphaFoldDB" id="A0A9J6ZGE9"/>
<keyword evidence="4" id="KW-0902">Two-component regulatory system</keyword>
<evidence type="ECO:0000256" key="6">
    <source>
        <dbReference type="ARBA" id="ARBA00023125"/>
    </source>
</evidence>
<dbReference type="PRINTS" id="PR00032">
    <property type="entry name" value="HTHARAC"/>
</dbReference>
<evidence type="ECO:0000256" key="8">
    <source>
        <dbReference type="PROSITE-ProRule" id="PRU00169"/>
    </source>
</evidence>
<evidence type="ECO:0000256" key="7">
    <source>
        <dbReference type="ARBA" id="ARBA00023163"/>
    </source>
</evidence>
<evidence type="ECO:0000256" key="2">
    <source>
        <dbReference type="ARBA" id="ARBA00022490"/>
    </source>
</evidence>
<keyword evidence="5" id="KW-0805">Transcription regulation</keyword>
<dbReference type="Gene3D" id="1.10.10.60">
    <property type="entry name" value="Homeodomain-like"/>
    <property type="match status" value="2"/>
</dbReference>
<dbReference type="InterPro" id="IPR011006">
    <property type="entry name" value="CheY-like_superfamily"/>
</dbReference>
<dbReference type="InterPro" id="IPR009057">
    <property type="entry name" value="Homeodomain-like_sf"/>
</dbReference>
<feature type="domain" description="HTH araC/xylS-type" evidence="9">
    <location>
        <begin position="405"/>
        <end position="503"/>
    </location>
</feature>
<evidence type="ECO:0000313" key="11">
    <source>
        <dbReference type="EMBL" id="URN95266.1"/>
    </source>
</evidence>
<gene>
    <name evidence="11" type="ORF">NAG76_03115</name>
</gene>
<name>A0A9J6ZGE9_9BACL</name>
<evidence type="ECO:0000259" key="10">
    <source>
        <dbReference type="PROSITE" id="PS50110"/>
    </source>
</evidence>
<dbReference type="SMART" id="SM00342">
    <property type="entry name" value="HTH_ARAC"/>
    <property type="match status" value="1"/>
</dbReference>
<feature type="domain" description="Response regulatory" evidence="10">
    <location>
        <begin position="3"/>
        <end position="121"/>
    </location>
</feature>
<keyword evidence="6" id="KW-0238">DNA-binding</keyword>
<dbReference type="InterPro" id="IPR001789">
    <property type="entry name" value="Sig_transdc_resp-reg_receiver"/>
</dbReference>
<dbReference type="GO" id="GO:0003700">
    <property type="term" value="F:DNA-binding transcription factor activity"/>
    <property type="evidence" value="ECO:0007669"/>
    <property type="project" value="InterPro"/>
</dbReference>
<dbReference type="Pfam" id="PF12833">
    <property type="entry name" value="HTH_18"/>
    <property type="match status" value="1"/>
</dbReference>
<dbReference type="GO" id="GO:0043565">
    <property type="term" value="F:sequence-specific DNA binding"/>
    <property type="evidence" value="ECO:0007669"/>
    <property type="project" value="InterPro"/>
</dbReference>
<evidence type="ECO:0000313" key="12">
    <source>
        <dbReference type="Proteomes" id="UP001056756"/>
    </source>
</evidence>
<dbReference type="PANTHER" id="PTHR42713">
    <property type="entry name" value="HISTIDINE KINASE-RELATED"/>
    <property type="match status" value="1"/>
</dbReference>
<dbReference type="SUPFAM" id="SSF46689">
    <property type="entry name" value="Homeodomain-like"/>
    <property type="match status" value="2"/>
</dbReference>
<organism evidence="11 12">
    <name type="scientific">Candidatus Pristimantibacillus lignocellulolyticus</name>
    <dbReference type="NCBI Taxonomy" id="2994561"/>
    <lineage>
        <taxon>Bacteria</taxon>
        <taxon>Bacillati</taxon>
        <taxon>Bacillota</taxon>
        <taxon>Bacilli</taxon>
        <taxon>Bacillales</taxon>
        <taxon>Paenibacillaceae</taxon>
        <taxon>Candidatus Pristimantibacillus</taxon>
    </lineage>
</organism>
<evidence type="ECO:0000256" key="4">
    <source>
        <dbReference type="ARBA" id="ARBA00023012"/>
    </source>
</evidence>
<comment type="subcellular location">
    <subcellularLocation>
        <location evidence="1">Cytoplasm</location>
    </subcellularLocation>
</comment>
<protein>
    <submittedName>
        <fullName evidence="11">Response regulator</fullName>
    </submittedName>
</protein>
<dbReference type="PANTHER" id="PTHR42713:SF3">
    <property type="entry name" value="TRANSCRIPTIONAL REGULATORY PROTEIN HPTR"/>
    <property type="match status" value="1"/>
</dbReference>
<dbReference type="InterPro" id="IPR051552">
    <property type="entry name" value="HptR"/>
</dbReference>
<evidence type="ECO:0000256" key="3">
    <source>
        <dbReference type="ARBA" id="ARBA00022553"/>
    </source>
</evidence>
<dbReference type="PROSITE" id="PS01124">
    <property type="entry name" value="HTH_ARAC_FAMILY_2"/>
    <property type="match status" value="1"/>
</dbReference>
<dbReference type="InterPro" id="IPR018060">
    <property type="entry name" value="HTH_AraC"/>
</dbReference>
<keyword evidence="2" id="KW-0963">Cytoplasm</keyword>
<dbReference type="SUPFAM" id="SSF52172">
    <property type="entry name" value="CheY-like"/>
    <property type="match status" value="1"/>
</dbReference>
<dbReference type="SMART" id="SM00448">
    <property type="entry name" value="REC"/>
    <property type="match status" value="1"/>
</dbReference>
<dbReference type="Gene3D" id="3.40.50.2300">
    <property type="match status" value="1"/>
</dbReference>
<evidence type="ECO:0000259" key="9">
    <source>
        <dbReference type="PROSITE" id="PS01124"/>
    </source>
</evidence>
<feature type="modified residue" description="4-aspartylphosphate" evidence="8">
    <location>
        <position position="56"/>
    </location>
</feature>